<reference evidence="2" key="1">
    <citation type="submission" date="2018-05" db="EMBL/GenBank/DDBJ databases">
        <authorList>
            <person name="Lanie J.A."/>
            <person name="Ng W.-L."/>
            <person name="Kazmierczak K.M."/>
            <person name="Andrzejewski T.M."/>
            <person name="Davidsen T.M."/>
            <person name="Wayne K.J."/>
            <person name="Tettelin H."/>
            <person name="Glass J.I."/>
            <person name="Rusch D."/>
            <person name="Podicherti R."/>
            <person name="Tsui H.-C.T."/>
            <person name="Winkler M.E."/>
        </authorList>
    </citation>
    <scope>NUCLEOTIDE SEQUENCE</scope>
</reference>
<dbReference type="GO" id="GO:0055085">
    <property type="term" value="P:transmembrane transport"/>
    <property type="evidence" value="ECO:0007669"/>
    <property type="project" value="InterPro"/>
</dbReference>
<dbReference type="AlphaFoldDB" id="A0A382S9L8"/>
<evidence type="ECO:0008006" key="3">
    <source>
        <dbReference type="Google" id="ProtNLM"/>
    </source>
</evidence>
<dbReference type="InterPro" id="IPR018389">
    <property type="entry name" value="DctP_fam"/>
</dbReference>
<evidence type="ECO:0000313" key="2">
    <source>
        <dbReference type="EMBL" id="SVD06569.1"/>
    </source>
</evidence>
<keyword evidence="1" id="KW-0732">Signal</keyword>
<dbReference type="Pfam" id="PF03480">
    <property type="entry name" value="DctP"/>
    <property type="match status" value="1"/>
</dbReference>
<dbReference type="PANTHER" id="PTHR33376">
    <property type="match status" value="1"/>
</dbReference>
<proteinExistence type="predicted"/>
<feature type="non-terminal residue" evidence="2">
    <location>
        <position position="150"/>
    </location>
</feature>
<gene>
    <name evidence="2" type="ORF">METZ01_LOCUS359423</name>
</gene>
<dbReference type="EMBL" id="UINC01127444">
    <property type="protein sequence ID" value="SVD06569.1"/>
    <property type="molecule type" value="Genomic_DNA"/>
</dbReference>
<sequence length="150" mass="16098">MCALDRRSFVKKTALGTAGTSIISACSTEESQENQEYSVLGPEINWRITSSFPPSVDMLSGAANMLAARVEKLTSGRFKIRVFAAGEIVPALQVMDAVQSGTVHAGHTSDYYYIGKNSALAFGTSIPFGFNSRQQTAWLTQGGGQALLRE</sequence>
<accession>A0A382S9L8</accession>
<dbReference type="Gene3D" id="3.40.190.170">
    <property type="entry name" value="Bacterial extracellular solute-binding protein, family 7"/>
    <property type="match status" value="1"/>
</dbReference>
<dbReference type="PANTHER" id="PTHR33376:SF5">
    <property type="entry name" value="EXTRACYTOPLASMIC SOLUTE RECEPTOR PROTEIN"/>
    <property type="match status" value="1"/>
</dbReference>
<protein>
    <recommendedName>
        <fullName evidence="3">ABC transporter substrate-binding protein</fullName>
    </recommendedName>
</protein>
<dbReference type="InterPro" id="IPR038404">
    <property type="entry name" value="TRAP_DctP_sf"/>
</dbReference>
<dbReference type="PROSITE" id="PS51257">
    <property type="entry name" value="PROKAR_LIPOPROTEIN"/>
    <property type="match status" value="1"/>
</dbReference>
<organism evidence="2">
    <name type="scientific">marine metagenome</name>
    <dbReference type="NCBI Taxonomy" id="408172"/>
    <lineage>
        <taxon>unclassified sequences</taxon>
        <taxon>metagenomes</taxon>
        <taxon>ecological metagenomes</taxon>
    </lineage>
</organism>
<evidence type="ECO:0000256" key="1">
    <source>
        <dbReference type="ARBA" id="ARBA00022729"/>
    </source>
</evidence>
<name>A0A382S9L8_9ZZZZ</name>